<dbReference type="InterPro" id="IPR047187">
    <property type="entry name" value="SF1_C_Upf1"/>
</dbReference>
<dbReference type="InterPro" id="IPR013761">
    <property type="entry name" value="SAM/pointed_sf"/>
</dbReference>
<dbReference type="GO" id="GO:0004386">
    <property type="term" value="F:helicase activity"/>
    <property type="evidence" value="ECO:0007669"/>
    <property type="project" value="InterPro"/>
</dbReference>
<dbReference type="Gene3D" id="1.10.150.50">
    <property type="entry name" value="Transcription Factor, Ets-1"/>
    <property type="match status" value="1"/>
</dbReference>
<reference evidence="5 6" key="2">
    <citation type="submission" date="2024-05" db="EMBL/GenBank/DDBJ databases">
        <authorList>
            <person name="Chen Y."/>
            <person name="Shah S."/>
            <person name="Dougan E. K."/>
            <person name="Thang M."/>
            <person name="Chan C."/>
        </authorList>
    </citation>
    <scope>NUCLEOTIDE SEQUENCE [LARGE SCALE GENOMIC DNA]</scope>
</reference>
<dbReference type="SUPFAM" id="SSF50249">
    <property type="entry name" value="Nucleic acid-binding proteins"/>
    <property type="match status" value="1"/>
</dbReference>
<dbReference type="PANTHER" id="PTHR10887">
    <property type="entry name" value="DNA2/NAM7 HELICASE FAMILY"/>
    <property type="match status" value="1"/>
</dbReference>
<dbReference type="Gene3D" id="3.40.50.300">
    <property type="entry name" value="P-loop containing nucleotide triphosphate hydrolases"/>
    <property type="match status" value="2"/>
</dbReference>
<evidence type="ECO:0000256" key="1">
    <source>
        <dbReference type="SAM" id="MobiDB-lite"/>
    </source>
</evidence>
<feature type="region of interest" description="Disordered" evidence="1">
    <location>
        <begin position="272"/>
        <end position="293"/>
    </location>
</feature>
<dbReference type="InterPro" id="IPR027417">
    <property type="entry name" value="P-loop_NTPase"/>
</dbReference>
<dbReference type="Pfam" id="PF13086">
    <property type="entry name" value="AAA_11"/>
    <property type="match status" value="1"/>
</dbReference>
<evidence type="ECO:0000259" key="3">
    <source>
        <dbReference type="Pfam" id="PF13087"/>
    </source>
</evidence>
<proteinExistence type="predicted"/>
<dbReference type="Proteomes" id="UP001152797">
    <property type="component" value="Unassembled WGS sequence"/>
</dbReference>
<feature type="region of interest" description="Disordered" evidence="1">
    <location>
        <begin position="877"/>
        <end position="908"/>
    </location>
</feature>
<comment type="caution">
    <text evidence="4">The sequence shown here is derived from an EMBL/GenBank/DDBJ whole genome shotgun (WGS) entry which is preliminary data.</text>
</comment>
<dbReference type="EMBL" id="CAMXCT010000583">
    <property type="protein sequence ID" value="CAI3980759.1"/>
    <property type="molecule type" value="Genomic_DNA"/>
</dbReference>
<evidence type="ECO:0000313" key="6">
    <source>
        <dbReference type="Proteomes" id="UP001152797"/>
    </source>
</evidence>
<dbReference type="InterPro" id="IPR045055">
    <property type="entry name" value="DNA2/NAM7-like"/>
</dbReference>
<dbReference type="Pfam" id="PF13087">
    <property type="entry name" value="AAA_12"/>
    <property type="match status" value="1"/>
</dbReference>
<name>A0A9P1BWH3_9DINO</name>
<feature type="domain" description="DNA2/NAM7 helicase-like C-terminal" evidence="3">
    <location>
        <begin position="2020"/>
        <end position="2249"/>
    </location>
</feature>
<dbReference type="InterPro" id="IPR012340">
    <property type="entry name" value="NA-bd_OB-fold"/>
</dbReference>
<accession>A0A9P1BWH3</accession>
<evidence type="ECO:0000313" key="5">
    <source>
        <dbReference type="EMBL" id="CAL4768071.1"/>
    </source>
</evidence>
<keyword evidence="6" id="KW-1185">Reference proteome</keyword>
<evidence type="ECO:0000313" key="4">
    <source>
        <dbReference type="EMBL" id="CAI3980759.1"/>
    </source>
</evidence>
<feature type="region of interest" description="Disordered" evidence="1">
    <location>
        <begin position="751"/>
        <end position="780"/>
    </location>
</feature>
<dbReference type="OrthoDB" id="445436at2759"/>
<evidence type="ECO:0000259" key="2">
    <source>
        <dbReference type="Pfam" id="PF13086"/>
    </source>
</evidence>
<dbReference type="InterPro" id="IPR041677">
    <property type="entry name" value="DNA2/NAM7_AAA_11"/>
</dbReference>
<protein>
    <submittedName>
        <fullName evidence="4">Uncharacterized protein</fullName>
    </submittedName>
</protein>
<feature type="region of interest" description="Disordered" evidence="1">
    <location>
        <begin position="714"/>
        <end position="735"/>
    </location>
</feature>
<gene>
    <name evidence="4" type="ORF">C1SCF055_LOCUS8617</name>
</gene>
<sequence>MAISHPHIREWLRDIHADLEVYFAEFENLGYNSQFLMETDSEDLEQDLKDVVKKVHLRVIMKEHAKLKTLKPNEGAARVSPPFAPQKSAVLQLIPFADEVVDFQPDPQSIGSGCVVLIPIWRLRSIQGKVHPNVIFTSGRHKDSSVYELIHDMLSGRQPPEEIEPLQVVVDEHGLHIVRGHRRGLALCALQGMWRYRTVWAPCRLYHATDPEVADQFARITTMVDGLGVQLHGKLTEAWHLDKPLFRTSQEWCDSMLDVRVEVCKNPEVHPSRWHKSDLPNSRGETFSTSAASSSCAPAQGPELCTPAVSHQQEAVAKHRETSFGSKDPKFGWNEENQFHWKSQHDQQDPGVRQDALAPSQDHWRTSGWTKRGAQVSSVSDVSVSMLVCVDYGGKLLCAEVVEVSSPHVKLRYCGPRQEEEWISMDRLQIPDYASLHPGMQVTAWRGNRTYSCHVVEVSQSKDWLRAPVKVRYSSYGSATDEWIGIDRLELEHVKLVAWNDVCKGHQSETAQHPNQEPCDLWAESTVVCCLWLMGSCRSKHSHYHGKRLFVHKDLPGLPCGFNTSCKWKHHQTRTPTTGHVELQAGMVVCVKDGFLRMPGEVLSISSVSTRDPVPLKVRYWARGQVGRCQVGWFPVEEVWVPDYSKIEIGSQATVEDASSGKLFQCTVLRVSDDKDRASAPVYVNYNDYGSNYDEWVGADRFHSHLLILLQPALPNEGTKGPQAPPEGTKGQSGECLQGAQRVTTATCRIEQDPDGMPGAASSAQSSTDEVQRPSVAQDVPSAAVAADLPDASASNAMPWHEPDSEADAFNHALQATEEALSQQAPATHWQPRLERALAAVETEGLRGVLEKHGWSGQQFVDSPELAELLEDLNGVSGLREDSDNDSEADSDPSIPPSNAMESSCVGAPNDWEDRMARQPSVLDYSQQLAGVVVFGTFRPIGGKEVTKRSGEVIVQRGPPALHGCKVKIWCGKNRGPTWDYDRCYVRILDAHVLKSSQPADASALDMERMELFGRIVHAMEFGVPRQKLFVCVKPKVMHNARCVAFKPINGKLPAIQVPWNTASKLPSSHDLHVVEVLEWSGERCPRGQYLEGLKMNSRNSDTSILEAVQTSLNFCDWPRGDPRHGVAVADFPQPTRRRVADSGLTVGIQHPEMPTSMVMSCGQNEFHVHVLDVNAYLDAVGMEKVENLLRQRSVGAWFLDHLDNPLEANLPLFPPNVEEELTFKVGLERPALTFTFQAVQGRLQIFAVSETTVRCDRILTPSEAGAMILSDEGGDFGQVLRRLHSHVVDFRRSDLAGGSGSALEHPLVEKDELPGPLVATEQLLQGCMCMVDRHVGAALTADAWNQLLDGEEDEEDAKLTVRYIQGKADPSTRKVIERLLRVNRSDRDKEIRVADVMRTLGDILQQPGLTKGQKYALRSSFLRRLHAALPAGYYVVTSASSEDCRDQGEWWHPEHRFHVTSPLHRYIDILGMRALKSQLGWTASHSHLLLSRRELEEAVARTNCRMAAESFGRHIFRTISRMRELSVSGQLIKDAVVGAVGPTYINLLVPTQSTHLLELKLPVSSLCSSSCVSEYDATTQSIKLTMQNGRDPVQTVRVLSWFPQRMTCVVARNYAQPIPHHASPNSIVVWEIRFHGEKEFIFPTGLKNFPESFSSWPDLSDWPLLDRKLETYSQVWSRIKLSQVHAAAVASDAYTPAGRVSDLKWFPTSGTWHFECQVDLKPLEHQWLQEGDLAVLTLEHDGKFASLQGILQNIRGKRPAPPAEEGKSFIVEVELSKISELAWNAQEEFFHGASNWRLQFILIPPNEKKSIQLLRDMQRSSPLRGMRLNIPRSAREMKREMEMRPLVSIEEVKYAMQSVCGATKLNENQTLAVQRGLQRTTKPERGFEIQPHLEEHALHWKVSESHKVKSLPSQSQEDFDKSYEVEEVHVLRDSRIVITTCATAYLHTSVLQGEPPHVLRPVSFDSIVIDEAAQASEPDVVLAATSASCRVIVVGDHKQLGPVVTENNLCAPYVSALETPFLERMYQNPRRSSTSTMLNMQYRMHPSIRSFPSAQFYESMLEDQVSIPHRPQLNCIWPQKKEHRCFIDCRTPQSMGLSPELNRTCDAALMESKVSLKNVGEARSVVAACAALLRQRCAPRDIAVITPYKAQQHEIRARLERDVGTHSKSILVGTVHALQGSEREYIIVSFVRSTSQDEDVVTSVAKTAGDSVALQEMYGESLGILKNYRVLNVAITRAKYGLICVGNADVLSKGSKDFNAFIHSLRSCRCILSQAEFLESLRTRRVGDVGSRSVEV</sequence>
<dbReference type="InterPro" id="IPR041679">
    <property type="entry name" value="DNA2/NAM7-like_C"/>
</dbReference>
<dbReference type="Gene3D" id="2.30.30.140">
    <property type="match status" value="1"/>
</dbReference>
<dbReference type="PANTHER" id="PTHR10887:SF495">
    <property type="entry name" value="HELICASE SENATAXIN ISOFORM X1-RELATED"/>
    <property type="match status" value="1"/>
</dbReference>
<dbReference type="InterPro" id="IPR016197">
    <property type="entry name" value="Chromo-like_dom_sf"/>
</dbReference>
<feature type="domain" description="DNA2/NAM7 helicase helicase" evidence="2">
    <location>
        <begin position="1882"/>
        <end position="2006"/>
    </location>
</feature>
<dbReference type="SUPFAM" id="SSF52540">
    <property type="entry name" value="P-loop containing nucleoside triphosphate hydrolases"/>
    <property type="match status" value="1"/>
</dbReference>
<dbReference type="CDD" id="cd18808">
    <property type="entry name" value="SF1_C_Upf1"/>
    <property type="match status" value="1"/>
</dbReference>
<organism evidence="4">
    <name type="scientific">Cladocopium goreaui</name>
    <dbReference type="NCBI Taxonomy" id="2562237"/>
    <lineage>
        <taxon>Eukaryota</taxon>
        <taxon>Sar</taxon>
        <taxon>Alveolata</taxon>
        <taxon>Dinophyceae</taxon>
        <taxon>Suessiales</taxon>
        <taxon>Symbiodiniaceae</taxon>
        <taxon>Cladocopium</taxon>
    </lineage>
</organism>
<dbReference type="EMBL" id="CAMXCT020000583">
    <property type="protein sequence ID" value="CAL1134134.1"/>
    <property type="molecule type" value="Genomic_DNA"/>
</dbReference>
<reference evidence="4" key="1">
    <citation type="submission" date="2022-10" db="EMBL/GenBank/DDBJ databases">
        <authorList>
            <person name="Chen Y."/>
            <person name="Dougan E. K."/>
            <person name="Chan C."/>
            <person name="Rhodes N."/>
            <person name="Thang M."/>
        </authorList>
    </citation>
    <scope>NUCLEOTIDE SEQUENCE</scope>
</reference>
<dbReference type="SUPFAM" id="SSF54160">
    <property type="entry name" value="Chromo domain-like"/>
    <property type="match status" value="1"/>
</dbReference>
<dbReference type="EMBL" id="CAMXCT030000583">
    <property type="protein sequence ID" value="CAL4768071.1"/>
    <property type="molecule type" value="Genomic_DNA"/>
</dbReference>